<evidence type="ECO:0000313" key="1">
    <source>
        <dbReference type="EMBL" id="KAF2844231.1"/>
    </source>
</evidence>
<reference evidence="1" key="1">
    <citation type="submission" date="2020-01" db="EMBL/GenBank/DDBJ databases">
        <authorList>
            <consortium name="DOE Joint Genome Institute"/>
            <person name="Haridas S."/>
            <person name="Albert R."/>
            <person name="Binder M."/>
            <person name="Bloem J."/>
            <person name="Labutti K."/>
            <person name="Salamov A."/>
            <person name="Andreopoulos B."/>
            <person name="Baker S.E."/>
            <person name="Barry K."/>
            <person name="Bills G."/>
            <person name="Bluhm B.H."/>
            <person name="Cannon C."/>
            <person name="Castanera R."/>
            <person name="Culley D.E."/>
            <person name="Daum C."/>
            <person name="Ezra D."/>
            <person name="Gonzalez J.B."/>
            <person name="Henrissat B."/>
            <person name="Kuo A."/>
            <person name="Liang C."/>
            <person name="Lipzen A."/>
            <person name="Lutzoni F."/>
            <person name="Magnuson J."/>
            <person name="Mondo S."/>
            <person name="Nolan M."/>
            <person name="Ohm R."/>
            <person name="Pangilinan J."/>
            <person name="Park H.-J."/>
            <person name="Ramirez L."/>
            <person name="Alfaro M."/>
            <person name="Sun H."/>
            <person name="Tritt A."/>
            <person name="Yoshinaga Y."/>
            <person name="Zwiers L.-H."/>
            <person name="Turgeon B.G."/>
            <person name="Goodwin S.B."/>
            <person name="Spatafora J.W."/>
            <person name="Crous P.W."/>
            <person name="Grigoriev I.V."/>
        </authorList>
    </citation>
    <scope>NUCLEOTIDE SEQUENCE</scope>
    <source>
        <strain evidence="1">IPT5</strain>
    </source>
</reference>
<name>A0A6A7AM54_9PLEO</name>
<dbReference type="AlphaFoldDB" id="A0A6A7AM54"/>
<dbReference type="Proteomes" id="UP000799423">
    <property type="component" value="Unassembled WGS sequence"/>
</dbReference>
<dbReference type="OrthoDB" id="3787584at2759"/>
<protein>
    <submittedName>
        <fullName evidence="1">Uncharacterized protein</fullName>
    </submittedName>
</protein>
<gene>
    <name evidence="1" type="ORF">T440DRAFT_473563</name>
</gene>
<keyword evidence="2" id="KW-1185">Reference proteome</keyword>
<evidence type="ECO:0000313" key="2">
    <source>
        <dbReference type="Proteomes" id="UP000799423"/>
    </source>
</evidence>
<sequence length="108" mass="11890">MASLSNEYYATAVTCNGDPRTEGLPVELREGYIPGCPRAFIRHWRLRCPSQRARIRARFEAARSKGLCVAFTEGVSTLDRLGSYCFTGLSRSLMGSVLQSVGTIKGIE</sequence>
<organism evidence="1 2">
    <name type="scientific">Plenodomus tracheiphilus IPT5</name>
    <dbReference type="NCBI Taxonomy" id="1408161"/>
    <lineage>
        <taxon>Eukaryota</taxon>
        <taxon>Fungi</taxon>
        <taxon>Dikarya</taxon>
        <taxon>Ascomycota</taxon>
        <taxon>Pezizomycotina</taxon>
        <taxon>Dothideomycetes</taxon>
        <taxon>Pleosporomycetidae</taxon>
        <taxon>Pleosporales</taxon>
        <taxon>Pleosporineae</taxon>
        <taxon>Leptosphaeriaceae</taxon>
        <taxon>Plenodomus</taxon>
    </lineage>
</organism>
<accession>A0A6A7AM54</accession>
<dbReference type="EMBL" id="MU006398">
    <property type="protein sequence ID" value="KAF2844231.1"/>
    <property type="molecule type" value="Genomic_DNA"/>
</dbReference>
<proteinExistence type="predicted"/>